<dbReference type="SUPFAM" id="SSF53383">
    <property type="entry name" value="PLP-dependent transferases"/>
    <property type="match status" value="1"/>
</dbReference>
<dbReference type="InterPro" id="IPR015421">
    <property type="entry name" value="PyrdxlP-dep_Trfase_major"/>
</dbReference>
<dbReference type="GO" id="GO:0030170">
    <property type="term" value="F:pyridoxal phosphate binding"/>
    <property type="evidence" value="ECO:0007669"/>
    <property type="project" value="TreeGrafter"/>
</dbReference>
<dbReference type="AlphaFoldDB" id="A0A382G5Q3"/>
<gene>
    <name evidence="1" type="ORF">METZ01_LOCUS222731</name>
</gene>
<dbReference type="InterPro" id="IPR015424">
    <property type="entry name" value="PyrdxlP-dep_Trfase"/>
</dbReference>
<dbReference type="Pfam" id="PF01041">
    <property type="entry name" value="DegT_DnrJ_EryC1"/>
    <property type="match status" value="1"/>
</dbReference>
<protein>
    <submittedName>
        <fullName evidence="1">Uncharacterized protein</fullName>
    </submittedName>
</protein>
<dbReference type="GO" id="GO:0000271">
    <property type="term" value="P:polysaccharide biosynthetic process"/>
    <property type="evidence" value="ECO:0007669"/>
    <property type="project" value="TreeGrafter"/>
</dbReference>
<organism evidence="1">
    <name type="scientific">marine metagenome</name>
    <dbReference type="NCBI Taxonomy" id="408172"/>
    <lineage>
        <taxon>unclassified sequences</taxon>
        <taxon>metagenomes</taxon>
        <taxon>ecological metagenomes</taxon>
    </lineage>
</organism>
<dbReference type="PANTHER" id="PTHR30244:SF34">
    <property type="entry name" value="DTDP-4-AMINO-4,6-DIDEOXYGALACTOSE TRANSAMINASE"/>
    <property type="match status" value="1"/>
</dbReference>
<dbReference type="EMBL" id="UINC01053403">
    <property type="protein sequence ID" value="SVB69877.1"/>
    <property type="molecule type" value="Genomic_DNA"/>
</dbReference>
<dbReference type="InterPro" id="IPR000653">
    <property type="entry name" value="DegT/StrS_aminotransferase"/>
</dbReference>
<dbReference type="GO" id="GO:0008483">
    <property type="term" value="F:transaminase activity"/>
    <property type="evidence" value="ECO:0007669"/>
    <property type="project" value="TreeGrafter"/>
</dbReference>
<dbReference type="Gene3D" id="3.40.640.10">
    <property type="entry name" value="Type I PLP-dependent aspartate aminotransferase-like (Major domain)"/>
    <property type="match status" value="1"/>
</dbReference>
<proteinExistence type="predicted"/>
<reference evidence="1" key="1">
    <citation type="submission" date="2018-05" db="EMBL/GenBank/DDBJ databases">
        <authorList>
            <person name="Lanie J.A."/>
            <person name="Ng W.-L."/>
            <person name="Kazmierczak K.M."/>
            <person name="Andrzejewski T.M."/>
            <person name="Davidsen T.M."/>
            <person name="Wayne K.J."/>
            <person name="Tettelin H."/>
            <person name="Glass J.I."/>
            <person name="Rusch D."/>
            <person name="Podicherti R."/>
            <person name="Tsui H.-C.T."/>
            <person name="Winkler M.E."/>
        </authorList>
    </citation>
    <scope>NUCLEOTIDE SEQUENCE</scope>
</reference>
<evidence type="ECO:0000313" key="1">
    <source>
        <dbReference type="EMBL" id="SVB69877.1"/>
    </source>
</evidence>
<feature type="non-terminal residue" evidence="1">
    <location>
        <position position="57"/>
    </location>
</feature>
<name>A0A382G5Q3_9ZZZZ</name>
<dbReference type="PANTHER" id="PTHR30244">
    <property type="entry name" value="TRANSAMINASE"/>
    <property type="match status" value="1"/>
</dbReference>
<sequence>MRALKIGNGDEVITVSNTAVPTVSAIVSAGAIPVFVDVDEYHLMDVSKIEDAVTEKT</sequence>
<accession>A0A382G5Q3</accession>